<keyword evidence="1" id="KW-0479">Metal-binding</keyword>
<proteinExistence type="predicted"/>
<name>A0ABS2RMT7_9ACTN</name>
<keyword evidence="2" id="KW-0456">Lyase</keyword>
<evidence type="ECO:0000256" key="2">
    <source>
        <dbReference type="ARBA" id="ARBA00023239"/>
    </source>
</evidence>
<dbReference type="CDD" id="cd03416">
    <property type="entry name" value="CbiX_SirB_N"/>
    <property type="match status" value="1"/>
</dbReference>
<reference evidence="3 4" key="1">
    <citation type="submission" date="2021-01" db="EMBL/GenBank/DDBJ databases">
        <title>Sequencing the genomes of 1000 actinobacteria strains.</title>
        <authorList>
            <person name="Klenk H.-P."/>
        </authorList>
    </citation>
    <scope>NUCLEOTIDE SEQUENCE [LARGE SCALE GENOMIC DNA]</scope>
    <source>
        <strain evidence="3 4">DSM 18662</strain>
    </source>
</reference>
<dbReference type="Pfam" id="PF01903">
    <property type="entry name" value="CbiX"/>
    <property type="match status" value="2"/>
</dbReference>
<accession>A0ABS2RMT7</accession>
<keyword evidence="4" id="KW-1185">Reference proteome</keyword>
<comment type="caution">
    <text evidence="3">The sequence shown here is derived from an EMBL/GenBank/DDBJ whole genome shotgun (WGS) entry which is preliminary data.</text>
</comment>
<dbReference type="SUPFAM" id="SSF53800">
    <property type="entry name" value="Chelatase"/>
    <property type="match status" value="1"/>
</dbReference>
<dbReference type="Gene3D" id="3.40.50.1400">
    <property type="match status" value="2"/>
</dbReference>
<evidence type="ECO:0000313" key="3">
    <source>
        <dbReference type="EMBL" id="MBM7799501.1"/>
    </source>
</evidence>
<dbReference type="RefSeq" id="WP_204918307.1">
    <property type="nucleotide sequence ID" value="NZ_BAAAQP010000003.1"/>
</dbReference>
<dbReference type="Proteomes" id="UP000704762">
    <property type="component" value="Unassembled WGS sequence"/>
</dbReference>
<gene>
    <name evidence="3" type="ORF">JOE57_002422</name>
</gene>
<protein>
    <submittedName>
        <fullName evidence="3">Sirohydrochlorin ferrochelatase</fullName>
    </submittedName>
</protein>
<dbReference type="InterPro" id="IPR050963">
    <property type="entry name" value="Sirohydro_Cobaltochel/CbiX"/>
</dbReference>
<sequence length="239" mass="25518">MSRPQQRAAHLSLPPLIGLAHGSRHPGVRQSLATLMSAAGALPPQPPTRPAFLDLTEPDLTTVACSLAEAGYGRAVVVPLLFTEAFHSRVDVPESVRRASEVSGLRIVTANVLGTGEEVLQVLQAGTEQLRIGSEQTIMLFSVGSSDDEANDAVVDLAARWQQRRGSPVVPAFGTREPRGRDVLASLAGPVTVVPLFVSPGLLLDALIQKTDRPDIRVAPPLEARLAPLVVQRYLESLR</sequence>
<evidence type="ECO:0000313" key="4">
    <source>
        <dbReference type="Proteomes" id="UP000704762"/>
    </source>
</evidence>
<organism evidence="3 4">
    <name type="scientific">Microlunatus panaciterrae</name>
    <dbReference type="NCBI Taxonomy" id="400768"/>
    <lineage>
        <taxon>Bacteria</taxon>
        <taxon>Bacillati</taxon>
        <taxon>Actinomycetota</taxon>
        <taxon>Actinomycetes</taxon>
        <taxon>Propionibacteriales</taxon>
        <taxon>Propionibacteriaceae</taxon>
        <taxon>Microlunatus</taxon>
    </lineage>
</organism>
<dbReference type="PANTHER" id="PTHR33542:SF5">
    <property type="entry name" value="FERROCHELATASE CHE1"/>
    <property type="match status" value="1"/>
</dbReference>
<dbReference type="PANTHER" id="PTHR33542">
    <property type="entry name" value="SIROHYDROCHLORIN FERROCHELATASE, CHLOROPLASTIC"/>
    <property type="match status" value="1"/>
</dbReference>
<evidence type="ECO:0000256" key="1">
    <source>
        <dbReference type="ARBA" id="ARBA00022723"/>
    </source>
</evidence>
<dbReference type="InterPro" id="IPR002762">
    <property type="entry name" value="CbiX-like"/>
</dbReference>
<dbReference type="EMBL" id="JAFBCF010000001">
    <property type="protein sequence ID" value="MBM7799501.1"/>
    <property type="molecule type" value="Genomic_DNA"/>
</dbReference>